<feature type="compositionally biased region" description="Basic residues" evidence="16">
    <location>
        <begin position="950"/>
        <end position="960"/>
    </location>
</feature>
<keyword evidence="5" id="KW-1003">Cell membrane</keyword>
<dbReference type="InterPro" id="IPR003593">
    <property type="entry name" value="AAA+_ATPase"/>
</dbReference>
<dbReference type="PROSITE" id="PS00211">
    <property type="entry name" value="ABC_TRANSPORTER_1"/>
    <property type="match status" value="2"/>
</dbReference>
<sequence length="1569" mass="175799">MAIRWEICGNKSGHWAFWDNNYTIATQTPDLTQCFQNTVLAWVPCGALWLSAPFYSYVLLGKDRICKSWWHMSRLSTWKMFLATLLLLLALLDLFKTVSDNAGGLQAPTALLITPFIRAITMALAIFFIYQEFTKGFITSGVMFIFWLLTVVTAIVPLRSYILHIKDDVEFMDTFREVTFYVGFSLSVIQFVLVQFVDLEAQGLTSNEELPEERQPLLSSTKSTDSIKSHQLVKEYPCPQLTSSFFSRLTFWWFSRTMIITGWKKTLVSSDLWDLRPADRSLKIINDFQQAWKEELGKAKKKLESSYKYVTNGYNVRQSVGTYDIPPSMPSPNMSEVKDDDKKLNPSLIWALCRSCGSCYIIAGIAIFLFCITQVAKPLLLQLLLDFIQFETQFEWQGYMIAVIMFANSMLSSILIQNHFYNAYLFGQRLRSAVTAAVYRKALKLTSTSRKTATVGEIVNLMSVDAQKLQDAPNLFHYLWSSSLLIIVVTAMLWQILGVAALAGLVIMSFIAPFNTGYVGSKIKGLQTIQMKEKDERIKLTSEILNGIKVLKMYAWEPSFSSKILSIREKELKVLQTAAFLNACTTITFFIAPYLVSLCCFAVYVLSDPKNVLDAQKAFVSIALVNILTDQMSALPQAVSFMVQALVSLKRITKFLMLEEQGPGYVQRDDHAREAVQVTNGYFSWERDQSPTLKRINLKVAPGSLIAVVGQVGSGKSSLMSALLGEMYKTDGTVNVKGKLAYVAQQAWIQNLTLRDNILFGKDMNVKLYQRIINACALGPDLKILTGGDMTEIGEKGLNLSGGQKQRVSLARAVYQDLDIYLFDDPLSAVDAHVGKHIFEQVVGPTGILHDKTRILVTHSISFLKDVDKIVVLKDGHISEMDTYDNLLKQYGAFADFIKTYLTENQEEIESMSETDPESAAELRLLRQRVNVLSGEESTDMTESDASVIRRQRRKHRKNSRKSDTSDRERLQKKHSTKVEQLIEEEQAEKGSVKLSVIKYYVNAGGNVITAVGMTALLLFTAAQVGTNFWLSEWSGDTLVNGTQDLGLRDMRLGVYGALGVGQCLSIFVLAICVAFGSVSASRILHKNLLNNTVKNPMSFFDTTPMGRIINRFSKEMDIIDVNIPQYVQLWLIGLSPFMATLVVIIYSTPIFLTVVLPLGIIFVAVQRLFTSTARQLKRIDSIKRSPIYSHFSETLTGVSSIRAYRQSERFIEKSDKLLDESQSAWYAILVAYRWISMYLNIVGSFVELFAAVFAVMSRGTISAGLAGLSVSYSQRIMLAMILMVRAAGELETYVVSVERIREYSQTPNEAPWRKKGKNPPKGWPHNGVVKFNDYSTRYRPGLDLVVKGITADVNPDEKIGIVGRTGAGKSSLTLALFRIIEAAGGSICIDGLDIADMGLHDVRPKITIIPQDPVIFSGTMRMNLDPSDEYSDDQIWQSLEHAHLKSYISGQNNGLDFECGEEGSNLSVGQRQLVCLARALLRKTKILVLDEATAAVDLETDDLIQNTIRTSFKDCTVLTIAHRLNTIMDYDRVMVLDAGKLKEYDSPSNLLKNKRGIFFGMSKDAGLI</sequence>
<keyword evidence="10" id="KW-0067">ATP-binding</keyword>
<dbReference type="Gene3D" id="1.20.1560.10">
    <property type="entry name" value="ABC transporter type 1, transmembrane domain"/>
    <property type="match status" value="2"/>
</dbReference>
<dbReference type="InterPro" id="IPR036640">
    <property type="entry name" value="ABC1_TM_sf"/>
</dbReference>
<evidence type="ECO:0000256" key="11">
    <source>
        <dbReference type="ARBA" id="ARBA00022967"/>
    </source>
</evidence>
<keyword evidence="11" id="KW-1278">Translocase</keyword>
<dbReference type="FunFam" id="1.20.1560.10:FF:000020">
    <property type="entry name" value="ABC metal ion transporter"/>
    <property type="match status" value="1"/>
</dbReference>
<dbReference type="InterPro" id="IPR027417">
    <property type="entry name" value="P-loop_NTPase"/>
</dbReference>
<dbReference type="PROSITE" id="PS50929">
    <property type="entry name" value="ABC_TM1F"/>
    <property type="match status" value="2"/>
</dbReference>
<evidence type="ECO:0000256" key="13">
    <source>
        <dbReference type="ARBA" id="ARBA00023136"/>
    </source>
</evidence>
<feature type="transmembrane region" description="Helical" evidence="17">
    <location>
        <begin position="396"/>
        <end position="416"/>
    </location>
</feature>
<dbReference type="InterPro" id="IPR050173">
    <property type="entry name" value="ABC_transporter_C-like"/>
</dbReference>
<feature type="region of interest" description="Disordered" evidence="16">
    <location>
        <begin position="936"/>
        <end position="978"/>
    </location>
</feature>
<comment type="caution">
    <text evidence="18">The sequence shown here is derived from an EMBL/GenBank/DDBJ whole genome shotgun (WGS) entry which is preliminary data.</text>
</comment>
<keyword evidence="4" id="KW-0813">Transport</keyword>
<keyword evidence="6" id="KW-0926">Vacuole</keyword>
<evidence type="ECO:0000256" key="12">
    <source>
        <dbReference type="ARBA" id="ARBA00022989"/>
    </source>
</evidence>
<dbReference type="InterPro" id="IPR005292">
    <property type="entry name" value="MRP"/>
</dbReference>
<dbReference type="GO" id="GO:0005886">
    <property type="term" value="C:plasma membrane"/>
    <property type="evidence" value="ECO:0007669"/>
    <property type="project" value="UniProtKB-SubCell"/>
</dbReference>
<dbReference type="Pfam" id="PF00005">
    <property type="entry name" value="ABC_tran"/>
    <property type="match status" value="2"/>
</dbReference>
<protein>
    <recommendedName>
        <fullName evidence="14">ABC-type glutathione-S-conjugate transporter</fullName>
        <ecNumber evidence="14">7.6.2.3</ecNumber>
    </recommendedName>
</protein>
<feature type="compositionally biased region" description="Basic and acidic residues" evidence="16">
    <location>
        <begin position="961"/>
        <end position="970"/>
    </location>
</feature>
<dbReference type="FunFam" id="3.40.50.300:FF:000074">
    <property type="entry name" value="Multidrug resistance-associated protein 5 isoform 1"/>
    <property type="match status" value="1"/>
</dbReference>
<keyword evidence="8" id="KW-0677">Repeat</keyword>
<proteinExistence type="inferred from homology"/>
<dbReference type="GO" id="GO:0016887">
    <property type="term" value="F:ATP hydrolysis activity"/>
    <property type="evidence" value="ECO:0007669"/>
    <property type="project" value="InterPro"/>
</dbReference>
<dbReference type="FunFam" id="1.20.1560.10:FF:000001">
    <property type="entry name" value="ATP-binding cassette subfamily C member 1"/>
    <property type="match status" value="1"/>
</dbReference>
<dbReference type="EC" id="7.6.2.3" evidence="14"/>
<dbReference type="InterPro" id="IPR003439">
    <property type="entry name" value="ABC_transporter-like_ATP-bd"/>
</dbReference>
<keyword evidence="7 17" id="KW-0812">Transmembrane</keyword>
<evidence type="ECO:0000256" key="8">
    <source>
        <dbReference type="ARBA" id="ARBA00022737"/>
    </source>
</evidence>
<evidence type="ECO:0000256" key="2">
    <source>
        <dbReference type="ARBA" id="ARBA00004651"/>
    </source>
</evidence>
<evidence type="ECO:0000256" key="4">
    <source>
        <dbReference type="ARBA" id="ARBA00022448"/>
    </source>
</evidence>
<dbReference type="CDD" id="cd18603">
    <property type="entry name" value="ABC_6TM_MRP1_2_3_6_D2_like"/>
    <property type="match status" value="1"/>
</dbReference>
<dbReference type="Pfam" id="PF24357">
    <property type="entry name" value="TMD0_ABC"/>
    <property type="match status" value="1"/>
</dbReference>
<keyword evidence="9" id="KW-0547">Nucleotide-binding</keyword>
<evidence type="ECO:0000256" key="15">
    <source>
        <dbReference type="ARBA" id="ARBA00047523"/>
    </source>
</evidence>
<dbReference type="PANTHER" id="PTHR24223">
    <property type="entry name" value="ATP-BINDING CASSETTE SUB-FAMILY C"/>
    <property type="match status" value="1"/>
</dbReference>
<dbReference type="Proteomes" id="UP000749559">
    <property type="component" value="Unassembled WGS sequence"/>
</dbReference>
<evidence type="ECO:0000256" key="10">
    <source>
        <dbReference type="ARBA" id="ARBA00022840"/>
    </source>
</evidence>
<feature type="transmembrane region" description="Helical" evidence="17">
    <location>
        <begin position="578"/>
        <end position="606"/>
    </location>
</feature>
<dbReference type="GO" id="GO:0015431">
    <property type="term" value="F:ABC-type glutathione S-conjugate transporter activity"/>
    <property type="evidence" value="ECO:0007669"/>
    <property type="project" value="UniProtKB-EC"/>
</dbReference>
<dbReference type="GO" id="GO:0005524">
    <property type="term" value="F:ATP binding"/>
    <property type="evidence" value="ECO:0007669"/>
    <property type="project" value="UniProtKB-KW"/>
</dbReference>
<feature type="transmembrane region" description="Helical" evidence="17">
    <location>
        <begin position="348"/>
        <end position="376"/>
    </location>
</feature>
<dbReference type="InterPro" id="IPR017871">
    <property type="entry name" value="ABC_transporter-like_CS"/>
</dbReference>
<dbReference type="SUPFAM" id="SSF52540">
    <property type="entry name" value="P-loop containing nucleoside triphosphate hydrolases"/>
    <property type="match status" value="2"/>
</dbReference>
<dbReference type="EMBL" id="CAIIXF020000009">
    <property type="protein sequence ID" value="CAH1794382.1"/>
    <property type="molecule type" value="Genomic_DNA"/>
</dbReference>
<organism evidence="18 19">
    <name type="scientific">Owenia fusiformis</name>
    <name type="common">Polychaete worm</name>
    <dbReference type="NCBI Taxonomy" id="6347"/>
    <lineage>
        <taxon>Eukaryota</taxon>
        <taxon>Metazoa</taxon>
        <taxon>Spiralia</taxon>
        <taxon>Lophotrochozoa</taxon>
        <taxon>Annelida</taxon>
        <taxon>Polychaeta</taxon>
        <taxon>Sedentaria</taxon>
        <taxon>Canalipalpata</taxon>
        <taxon>Sabellida</taxon>
        <taxon>Oweniida</taxon>
        <taxon>Oweniidae</taxon>
        <taxon>Owenia</taxon>
    </lineage>
</organism>
<name>A0A8J1XWW9_OWEFU</name>
<dbReference type="Gene3D" id="3.40.50.300">
    <property type="entry name" value="P-loop containing nucleotide triphosphate hydrolases"/>
    <property type="match status" value="2"/>
</dbReference>
<feature type="transmembrane region" description="Helical" evidence="17">
    <location>
        <begin position="178"/>
        <end position="197"/>
    </location>
</feature>
<feature type="transmembrane region" description="Helical" evidence="17">
    <location>
        <begin position="110"/>
        <end position="130"/>
    </location>
</feature>
<dbReference type="InterPro" id="IPR056227">
    <property type="entry name" value="TMD0_ABC"/>
</dbReference>
<feature type="transmembrane region" description="Helical" evidence="17">
    <location>
        <begin position="1127"/>
        <end position="1145"/>
    </location>
</feature>
<evidence type="ECO:0000256" key="9">
    <source>
        <dbReference type="ARBA" id="ARBA00022741"/>
    </source>
</evidence>
<keyword evidence="19" id="KW-1185">Reference proteome</keyword>
<feature type="transmembrane region" description="Helical" evidence="17">
    <location>
        <begin position="137"/>
        <end position="158"/>
    </location>
</feature>
<comment type="catalytic activity">
    <reaction evidence="15">
        <text>leukotriene C4(in) + ATP + H2O = leukotriene C4(out) + ADP + phosphate + H(+)</text>
        <dbReference type="Rhea" id="RHEA:38963"/>
        <dbReference type="ChEBI" id="CHEBI:15377"/>
        <dbReference type="ChEBI" id="CHEBI:15378"/>
        <dbReference type="ChEBI" id="CHEBI:30616"/>
        <dbReference type="ChEBI" id="CHEBI:43474"/>
        <dbReference type="ChEBI" id="CHEBI:57973"/>
        <dbReference type="ChEBI" id="CHEBI:456216"/>
    </reaction>
    <physiologicalReaction direction="left-to-right" evidence="15">
        <dbReference type="Rhea" id="RHEA:38964"/>
    </physiologicalReaction>
</comment>
<evidence type="ECO:0000256" key="7">
    <source>
        <dbReference type="ARBA" id="ARBA00022692"/>
    </source>
</evidence>
<dbReference type="PROSITE" id="PS50893">
    <property type="entry name" value="ABC_TRANSPORTER_2"/>
    <property type="match status" value="2"/>
</dbReference>
<evidence type="ECO:0000256" key="17">
    <source>
        <dbReference type="SAM" id="Phobius"/>
    </source>
</evidence>
<evidence type="ECO:0000256" key="6">
    <source>
        <dbReference type="ARBA" id="ARBA00022554"/>
    </source>
</evidence>
<feature type="transmembrane region" description="Helical" evidence="17">
    <location>
        <begin position="80"/>
        <end position="98"/>
    </location>
</feature>
<evidence type="ECO:0000256" key="5">
    <source>
        <dbReference type="ARBA" id="ARBA00022475"/>
    </source>
</evidence>
<dbReference type="NCBIfam" id="TIGR00957">
    <property type="entry name" value="MRP_assoc_pro"/>
    <property type="match status" value="1"/>
</dbReference>
<keyword evidence="13 17" id="KW-0472">Membrane</keyword>
<feature type="transmembrane region" description="Helical" evidence="17">
    <location>
        <begin position="39"/>
        <end position="60"/>
    </location>
</feature>
<dbReference type="PANTHER" id="PTHR24223:SF443">
    <property type="entry name" value="MULTIDRUG-RESISTANCE LIKE PROTEIN 1, ISOFORM I"/>
    <property type="match status" value="1"/>
</dbReference>
<evidence type="ECO:0000313" key="18">
    <source>
        <dbReference type="EMBL" id="CAH1794382.1"/>
    </source>
</evidence>
<accession>A0A8J1XWW9</accession>
<dbReference type="GO" id="GO:0000323">
    <property type="term" value="C:lytic vacuole"/>
    <property type="evidence" value="ECO:0007669"/>
    <property type="project" value="UniProtKB-ARBA"/>
</dbReference>
<feature type="transmembrane region" description="Helical" evidence="17">
    <location>
        <begin position="1055"/>
        <end position="1079"/>
    </location>
</feature>
<dbReference type="CDD" id="cd03244">
    <property type="entry name" value="ABCC_MRP_domain2"/>
    <property type="match status" value="1"/>
</dbReference>
<evidence type="ECO:0000256" key="16">
    <source>
        <dbReference type="SAM" id="MobiDB-lite"/>
    </source>
</evidence>
<reference evidence="18" key="1">
    <citation type="submission" date="2022-03" db="EMBL/GenBank/DDBJ databases">
        <authorList>
            <person name="Martin C."/>
        </authorList>
    </citation>
    <scope>NUCLEOTIDE SEQUENCE</scope>
</reference>
<dbReference type="GO" id="GO:0005774">
    <property type="term" value="C:vacuolar membrane"/>
    <property type="evidence" value="ECO:0007669"/>
    <property type="project" value="UniProtKB-SubCell"/>
</dbReference>
<dbReference type="OrthoDB" id="6500128at2759"/>
<evidence type="ECO:0000256" key="14">
    <source>
        <dbReference type="ARBA" id="ARBA00024220"/>
    </source>
</evidence>
<feature type="transmembrane region" description="Helical" evidence="17">
    <location>
        <begin position="1151"/>
        <end position="1170"/>
    </location>
</feature>
<dbReference type="SMART" id="SM00382">
    <property type="entry name" value="AAA"/>
    <property type="match status" value="2"/>
</dbReference>
<dbReference type="CDD" id="cd18595">
    <property type="entry name" value="ABC_6TM_MRP1_2_3_6_D1_like"/>
    <property type="match status" value="1"/>
</dbReference>
<comment type="similarity">
    <text evidence="3">Belongs to the ABC transporter superfamily. ABCC family. Conjugate transporter (TC 3.A.1.208) subfamily.</text>
</comment>
<dbReference type="CDD" id="cd03250">
    <property type="entry name" value="ABCC_MRP_domain1"/>
    <property type="match status" value="1"/>
</dbReference>
<dbReference type="Pfam" id="PF00664">
    <property type="entry name" value="ABC_membrane"/>
    <property type="match status" value="2"/>
</dbReference>
<gene>
    <name evidence="18" type="ORF">OFUS_LOCUS19085</name>
</gene>
<dbReference type="FunFam" id="3.40.50.300:FF:000293">
    <property type="entry name" value="ATP binding cassette subfamily C member 1"/>
    <property type="match status" value="1"/>
</dbReference>
<evidence type="ECO:0000313" key="19">
    <source>
        <dbReference type="Proteomes" id="UP000749559"/>
    </source>
</evidence>
<keyword evidence="12 17" id="KW-1133">Transmembrane helix</keyword>
<evidence type="ECO:0000256" key="3">
    <source>
        <dbReference type="ARBA" id="ARBA00009726"/>
    </source>
</evidence>
<dbReference type="SUPFAM" id="SSF90123">
    <property type="entry name" value="ABC transporter transmembrane region"/>
    <property type="match status" value="2"/>
</dbReference>
<feature type="transmembrane region" description="Helical" evidence="17">
    <location>
        <begin position="1000"/>
        <end position="1023"/>
    </location>
</feature>
<comment type="subcellular location">
    <subcellularLocation>
        <location evidence="2">Cell membrane</location>
        <topology evidence="2">Multi-pass membrane protein</topology>
    </subcellularLocation>
    <subcellularLocation>
        <location evidence="1">Vacuole membrane</location>
        <topology evidence="1">Multi-pass membrane protein</topology>
    </subcellularLocation>
</comment>
<evidence type="ECO:0000256" key="1">
    <source>
        <dbReference type="ARBA" id="ARBA00004128"/>
    </source>
</evidence>
<dbReference type="InterPro" id="IPR011527">
    <property type="entry name" value="ABC1_TM_dom"/>
</dbReference>